<comment type="caution">
    <text evidence="4">The sequence shown here is derived from an EMBL/GenBank/DDBJ whole genome shotgun (WGS) entry which is preliminary data.</text>
</comment>
<dbReference type="Pfam" id="PF01764">
    <property type="entry name" value="Lipase_3"/>
    <property type="match status" value="1"/>
</dbReference>
<evidence type="ECO:0000313" key="4">
    <source>
        <dbReference type="EMBL" id="KAF2320424.1"/>
    </source>
</evidence>
<dbReference type="SUPFAM" id="SSF53474">
    <property type="entry name" value="alpha/beta-Hydrolases"/>
    <property type="match status" value="1"/>
</dbReference>
<feature type="domain" description="Fungal lipase-type" evidence="3">
    <location>
        <begin position="72"/>
        <end position="142"/>
    </location>
</feature>
<dbReference type="GO" id="GO:0016787">
    <property type="term" value="F:hydrolase activity"/>
    <property type="evidence" value="ECO:0007669"/>
    <property type="project" value="UniProtKB-KW"/>
</dbReference>
<dbReference type="Gene3D" id="3.40.50.1820">
    <property type="entry name" value="alpha/beta hydrolase"/>
    <property type="match status" value="1"/>
</dbReference>
<gene>
    <name evidence="4" type="ORF">GH714_027484</name>
</gene>
<evidence type="ECO:0000256" key="1">
    <source>
        <dbReference type="ARBA" id="ARBA00022801"/>
    </source>
</evidence>
<dbReference type="AlphaFoldDB" id="A0A6A6N538"/>
<keyword evidence="5" id="KW-1185">Reference proteome</keyword>
<evidence type="ECO:0000259" key="3">
    <source>
        <dbReference type="Pfam" id="PF01764"/>
    </source>
</evidence>
<dbReference type="EMBL" id="JAAGAX010000003">
    <property type="protein sequence ID" value="KAF2320424.1"/>
    <property type="molecule type" value="Genomic_DNA"/>
</dbReference>
<keyword evidence="2" id="KW-1133">Transmembrane helix</keyword>
<feature type="transmembrane region" description="Helical" evidence="2">
    <location>
        <begin position="118"/>
        <end position="138"/>
    </location>
</feature>
<accession>A0A6A6N538</accession>
<evidence type="ECO:0000313" key="5">
    <source>
        <dbReference type="Proteomes" id="UP000467840"/>
    </source>
</evidence>
<keyword evidence="2" id="KW-0812">Transmembrane</keyword>
<sequence>MKMVFTLQHPMREPLGGYGIKPDWVILRRTYEHTHGRAPPYILYLDHDHSDIVLAIWSLNLAKESDYAVLWDNSMGKRKIDGGYVHNGLMKAAGWVLNKECEILEDLVKKYPNYTLTFTGHSLGSGVAAILTLVVVLNRDKLGNIERRVRHVF</sequence>
<reference evidence="4 5" key="1">
    <citation type="journal article" date="2020" name="Mol. Plant">
        <title>The Chromosome-Based Rubber Tree Genome Provides New Insights into Spurge Genome Evolution and Rubber Biosynthesis.</title>
        <authorList>
            <person name="Liu J."/>
            <person name="Shi C."/>
            <person name="Shi C.C."/>
            <person name="Li W."/>
            <person name="Zhang Q.J."/>
            <person name="Zhang Y."/>
            <person name="Li K."/>
            <person name="Lu H.F."/>
            <person name="Shi C."/>
            <person name="Zhu S.T."/>
            <person name="Xiao Z.Y."/>
            <person name="Nan H."/>
            <person name="Yue Y."/>
            <person name="Zhu X.G."/>
            <person name="Wu Y."/>
            <person name="Hong X.N."/>
            <person name="Fan G.Y."/>
            <person name="Tong Y."/>
            <person name="Zhang D."/>
            <person name="Mao C.L."/>
            <person name="Liu Y.L."/>
            <person name="Hao S.J."/>
            <person name="Liu W.Q."/>
            <person name="Lv M.Q."/>
            <person name="Zhang H.B."/>
            <person name="Liu Y."/>
            <person name="Hu-Tang G.R."/>
            <person name="Wang J.P."/>
            <person name="Wang J.H."/>
            <person name="Sun Y.H."/>
            <person name="Ni S.B."/>
            <person name="Chen W.B."/>
            <person name="Zhang X.C."/>
            <person name="Jiao Y.N."/>
            <person name="Eichler E.E."/>
            <person name="Li G.H."/>
            <person name="Liu X."/>
            <person name="Gao L.Z."/>
        </authorList>
    </citation>
    <scope>NUCLEOTIDE SEQUENCE [LARGE SCALE GENOMIC DNA]</scope>
    <source>
        <strain evidence="5">cv. GT1</strain>
        <tissue evidence="4">Leaf</tissue>
    </source>
</reference>
<name>A0A6A6N538_HEVBR</name>
<dbReference type="InterPro" id="IPR029058">
    <property type="entry name" value="AB_hydrolase_fold"/>
</dbReference>
<dbReference type="PANTHER" id="PTHR46398">
    <property type="entry name" value="ALPHA/BETA-HYDROLASES SUPERFAMILY PROTEIN"/>
    <property type="match status" value="1"/>
</dbReference>
<dbReference type="PANTHER" id="PTHR46398:SF4">
    <property type="entry name" value="ALPHA_BETA-HYDROLASES SUPERFAMILY PROTEIN"/>
    <property type="match status" value="1"/>
</dbReference>
<organism evidence="4 5">
    <name type="scientific">Hevea brasiliensis</name>
    <name type="common">Para rubber tree</name>
    <name type="synonym">Siphonia brasiliensis</name>
    <dbReference type="NCBI Taxonomy" id="3981"/>
    <lineage>
        <taxon>Eukaryota</taxon>
        <taxon>Viridiplantae</taxon>
        <taxon>Streptophyta</taxon>
        <taxon>Embryophyta</taxon>
        <taxon>Tracheophyta</taxon>
        <taxon>Spermatophyta</taxon>
        <taxon>Magnoliopsida</taxon>
        <taxon>eudicotyledons</taxon>
        <taxon>Gunneridae</taxon>
        <taxon>Pentapetalae</taxon>
        <taxon>rosids</taxon>
        <taxon>fabids</taxon>
        <taxon>Malpighiales</taxon>
        <taxon>Euphorbiaceae</taxon>
        <taxon>Crotonoideae</taxon>
        <taxon>Micrandreae</taxon>
        <taxon>Hevea</taxon>
    </lineage>
</organism>
<protein>
    <recommendedName>
        <fullName evidence="3">Fungal lipase-type domain-containing protein</fullName>
    </recommendedName>
</protein>
<keyword evidence="2" id="KW-0472">Membrane</keyword>
<dbReference type="Proteomes" id="UP000467840">
    <property type="component" value="Chromosome 10"/>
</dbReference>
<proteinExistence type="predicted"/>
<dbReference type="InterPro" id="IPR002921">
    <property type="entry name" value="Fungal_lipase-type"/>
</dbReference>
<dbReference type="GO" id="GO:0006629">
    <property type="term" value="P:lipid metabolic process"/>
    <property type="evidence" value="ECO:0007669"/>
    <property type="project" value="InterPro"/>
</dbReference>
<evidence type="ECO:0000256" key="2">
    <source>
        <dbReference type="SAM" id="Phobius"/>
    </source>
</evidence>
<keyword evidence="1" id="KW-0378">Hydrolase</keyword>